<sequence>MRSRILHIDDDPAMLKIVAAVLSVDPTLETKGCLSGEEGVRAAAEWLPDLILSDVSMPGVNGFELLERLRNRASTMGIPVVFTTSRSRLDHIEQFVSRGVSGVIAKPFNLRELVSNVRRYLDLAVADQGNVELPEISIDRRLQDDKSSLREFRCAFVAGDTSVPMRDVVHKLVGVAGLYGYEAISEAAACLERELDSFARGLATRTDVLFRLDALLGQLDRDTATRAE</sequence>
<comment type="caution">
    <text evidence="9">The sequence shown here is derived from an EMBL/GenBank/DDBJ whole genome shotgun (WGS) entry which is preliminary data.</text>
</comment>
<gene>
    <name evidence="9" type="ORF">ACFFJ6_14340</name>
</gene>
<evidence type="ECO:0000256" key="1">
    <source>
        <dbReference type="ARBA" id="ARBA00022553"/>
    </source>
</evidence>
<accession>A0ABV6ETV0</accession>
<keyword evidence="2" id="KW-0902">Two-component regulatory system</keyword>
<dbReference type="InterPro" id="IPR011006">
    <property type="entry name" value="CheY-like_superfamily"/>
</dbReference>
<dbReference type="InterPro" id="IPR001789">
    <property type="entry name" value="Sig_transdc_resp-reg_receiver"/>
</dbReference>
<evidence type="ECO:0000256" key="5">
    <source>
        <dbReference type="PROSITE-ProRule" id="PRU00110"/>
    </source>
</evidence>
<dbReference type="InterPro" id="IPR050595">
    <property type="entry name" value="Bact_response_regulator"/>
</dbReference>
<dbReference type="SUPFAM" id="SSF52172">
    <property type="entry name" value="CheY-like"/>
    <property type="match status" value="1"/>
</dbReference>
<dbReference type="EMBL" id="JBHLWM010000005">
    <property type="protein sequence ID" value="MFC0241663.1"/>
    <property type="molecule type" value="Genomic_DNA"/>
</dbReference>
<organism evidence="9 10">
    <name type="scientific">Rhodopseudomonas telluris</name>
    <dbReference type="NCBI Taxonomy" id="644215"/>
    <lineage>
        <taxon>Bacteria</taxon>
        <taxon>Pseudomonadati</taxon>
        <taxon>Pseudomonadota</taxon>
        <taxon>Alphaproteobacteria</taxon>
        <taxon>Hyphomicrobiales</taxon>
        <taxon>Nitrobacteraceae</taxon>
        <taxon>Rhodopseudomonas</taxon>
    </lineage>
</organism>
<evidence type="ECO:0000259" key="7">
    <source>
        <dbReference type="PROSITE" id="PS50110"/>
    </source>
</evidence>
<keyword evidence="10" id="KW-1185">Reference proteome</keyword>
<evidence type="ECO:0000256" key="2">
    <source>
        <dbReference type="ARBA" id="ARBA00023012"/>
    </source>
</evidence>
<keyword evidence="4" id="KW-0804">Transcription</keyword>
<evidence type="ECO:0000256" key="4">
    <source>
        <dbReference type="ARBA" id="ARBA00023163"/>
    </source>
</evidence>
<dbReference type="RefSeq" id="WP_378388802.1">
    <property type="nucleotide sequence ID" value="NZ_JBHLWM010000005.1"/>
</dbReference>
<dbReference type="PANTHER" id="PTHR44591:SF3">
    <property type="entry name" value="RESPONSE REGULATORY DOMAIN-CONTAINING PROTEIN"/>
    <property type="match status" value="1"/>
</dbReference>
<dbReference type="Gene3D" id="3.40.50.2300">
    <property type="match status" value="1"/>
</dbReference>
<reference evidence="9 10" key="1">
    <citation type="submission" date="2024-09" db="EMBL/GenBank/DDBJ databases">
        <authorList>
            <person name="Sun Q."/>
            <person name="Mori K."/>
        </authorList>
    </citation>
    <scope>NUCLEOTIDE SEQUENCE [LARGE SCALE GENOMIC DNA]</scope>
    <source>
        <strain evidence="9 10">KCTC 23279</strain>
    </source>
</reference>
<dbReference type="PANTHER" id="PTHR44591">
    <property type="entry name" value="STRESS RESPONSE REGULATOR PROTEIN 1"/>
    <property type="match status" value="1"/>
</dbReference>
<evidence type="ECO:0000256" key="6">
    <source>
        <dbReference type="PROSITE-ProRule" id="PRU00169"/>
    </source>
</evidence>
<dbReference type="Pfam" id="PF00072">
    <property type="entry name" value="Response_reg"/>
    <property type="match status" value="1"/>
</dbReference>
<dbReference type="SMART" id="SM00448">
    <property type="entry name" value="REC"/>
    <property type="match status" value="1"/>
</dbReference>
<name>A0ABV6ETV0_9BRAD</name>
<proteinExistence type="predicted"/>
<dbReference type="SUPFAM" id="SSF47226">
    <property type="entry name" value="Histidine-containing phosphotransfer domain, HPT domain"/>
    <property type="match status" value="1"/>
</dbReference>
<dbReference type="Proteomes" id="UP001589775">
    <property type="component" value="Unassembled WGS sequence"/>
</dbReference>
<keyword evidence="1 6" id="KW-0597">Phosphoprotein</keyword>
<protein>
    <submittedName>
        <fullName evidence="9">Response regulator</fullName>
    </submittedName>
</protein>
<dbReference type="InterPro" id="IPR036641">
    <property type="entry name" value="HPT_dom_sf"/>
</dbReference>
<feature type="modified residue" description="4-aspartylphosphate" evidence="6">
    <location>
        <position position="54"/>
    </location>
</feature>
<dbReference type="PROSITE" id="PS50110">
    <property type="entry name" value="RESPONSE_REGULATORY"/>
    <property type="match status" value="1"/>
</dbReference>
<evidence type="ECO:0000259" key="8">
    <source>
        <dbReference type="PROSITE" id="PS50894"/>
    </source>
</evidence>
<dbReference type="InterPro" id="IPR008207">
    <property type="entry name" value="Sig_transdc_His_kin_Hpt_dom"/>
</dbReference>
<keyword evidence="3" id="KW-0805">Transcription regulation</keyword>
<dbReference type="PROSITE" id="PS50894">
    <property type="entry name" value="HPT"/>
    <property type="match status" value="1"/>
</dbReference>
<evidence type="ECO:0000256" key="3">
    <source>
        <dbReference type="ARBA" id="ARBA00023015"/>
    </source>
</evidence>
<evidence type="ECO:0000313" key="9">
    <source>
        <dbReference type="EMBL" id="MFC0241663.1"/>
    </source>
</evidence>
<feature type="domain" description="HPt" evidence="8">
    <location>
        <begin position="130"/>
        <end position="228"/>
    </location>
</feature>
<evidence type="ECO:0000313" key="10">
    <source>
        <dbReference type="Proteomes" id="UP001589775"/>
    </source>
</evidence>
<feature type="domain" description="Response regulatory" evidence="7">
    <location>
        <begin position="4"/>
        <end position="121"/>
    </location>
</feature>
<feature type="modified residue" description="Phosphohistidine" evidence="5">
    <location>
        <position position="170"/>
    </location>
</feature>